<dbReference type="EMBL" id="JBAWTH010000165">
    <property type="protein sequence ID" value="KAL2274178.1"/>
    <property type="molecule type" value="Genomic_DNA"/>
</dbReference>
<protein>
    <submittedName>
        <fullName evidence="2">Uncharacterized protein</fullName>
    </submittedName>
</protein>
<feature type="compositionally biased region" description="Basic and acidic residues" evidence="1">
    <location>
        <begin position="285"/>
        <end position="299"/>
    </location>
</feature>
<keyword evidence="3" id="KW-1185">Reference proteome</keyword>
<name>A0ABR4DV09_9PEZI</name>
<evidence type="ECO:0000313" key="2">
    <source>
        <dbReference type="EMBL" id="KAL2274178.1"/>
    </source>
</evidence>
<evidence type="ECO:0000256" key="1">
    <source>
        <dbReference type="SAM" id="MobiDB-lite"/>
    </source>
</evidence>
<feature type="compositionally biased region" description="Polar residues" evidence="1">
    <location>
        <begin position="246"/>
        <end position="255"/>
    </location>
</feature>
<gene>
    <name evidence="2" type="ORF">FJTKL_03639</name>
</gene>
<evidence type="ECO:0000313" key="3">
    <source>
        <dbReference type="Proteomes" id="UP001600888"/>
    </source>
</evidence>
<dbReference type="Proteomes" id="UP001600888">
    <property type="component" value="Unassembled WGS sequence"/>
</dbReference>
<reference evidence="2 3" key="1">
    <citation type="submission" date="2024-03" db="EMBL/GenBank/DDBJ databases">
        <title>A high-quality draft genome sequence of Diaporthe vaccinii, a causative agent of upright dieback and viscid rot disease in cranberry plants.</title>
        <authorList>
            <person name="Sarrasin M."/>
            <person name="Lang B.F."/>
            <person name="Burger G."/>
        </authorList>
    </citation>
    <scope>NUCLEOTIDE SEQUENCE [LARGE SCALE GENOMIC DNA]</scope>
    <source>
        <strain evidence="2 3">IS7</strain>
    </source>
</reference>
<sequence>MSPEDLGYQLNAAFLDKLVNHTLTQLDQVVRDRENQTPEVEFDEEYPAHSFKFECKQISAWFQNEEIDTLRKTIQDIHYWTEEAHVLVGLIIQELHLGLTYPFESIFGRIKLISNELAKDELDGMYESMARLSQCAEGVVEQLRANIENKWASENARTASQWQENTGFLRRIAEDMGMPSKRIQKARQDITDEQYWRCEVEALKPHRYQHEYNQQQSTKRQSRHLLPKPTLSAQSTRVLRAHTHPSPRNLSQRKQQGGKVARGCSSTLKPRPEPSERRRSARLKQLAERRAQGEEGLSR</sequence>
<accession>A0ABR4DV09</accession>
<organism evidence="2 3">
    <name type="scientific">Diaporthe vaccinii</name>
    <dbReference type="NCBI Taxonomy" id="105482"/>
    <lineage>
        <taxon>Eukaryota</taxon>
        <taxon>Fungi</taxon>
        <taxon>Dikarya</taxon>
        <taxon>Ascomycota</taxon>
        <taxon>Pezizomycotina</taxon>
        <taxon>Sordariomycetes</taxon>
        <taxon>Sordariomycetidae</taxon>
        <taxon>Diaporthales</taxon>
        <taxon>Diaporthaceae</taxon>
        <taxon>Diaporthe</taxon>
        <taxon>Diaporthe eres species complex</taxon>
    </lineage>
</organism>
<comment type="caution">
    <text evidence="2">The sequence shown here is derived from an EMBL/GenBank/DDBJ whole genome shotgun (WGS) entry which is preliminary data.</text>
</comment>
<feature type="region of interest" description="Disordered" evidence="1">
    <location>
        <begin position="211"/>
        <end position="299"/>
    </location>
</feature>
<proteinExistence type="predicted"/>